<reference evidence="1" key="1">
    <citation type="submission" date="2018-05" db="EMBL/GenBank/DDBJ databases">
        <authorList>
            <person name="Lanie J.A."/>
            <person name="Ng W.-L."/>
            <person name="Kazmierczak K.M."/>
            <person name="Andrzejewski T.M."/>
            <person name="Davidsen T.M."/>
            <person name="Wayne K.J."/>
            <person name="Tettelin H."/>
            <person name="Glass J.I."/>
            <person name="Rusch D."/>
            <person name="Podicherti R."/>
            <person name="Tsui H.-C.T."/>
            <person name="Winkler M.E."/>
        </authorList>
    </citation>
    <scope>NUCLEOTIDE SEQUENCE</scope>
</reference>
<organism evidence="1">
    <name type="scientific">marine metagenome</name>
    <dbReference type="NCBI Taxonomy" id="408172"/>
    <lineage>
        <taxon>unclassified sequences</taxon>
        <taxon>metagenomes</taxon>
        <taxon>ecological metagenomes</taxon>
    </lineage>
</organism>
<feature type="non-terminal residue" evidence="1">
    <location>
        <position position="1"/>
    </location>
</feature>
<dbReference type="SUPFAM" id="SSF51604">
    <property type="entry name" value="Enolase C-terminal domain-like"/>
    <property type="match status" value="1"/>
</dbReference>
<dbReference type="Gene3D" id="3.20.20.120">
    <property type="entry name" value="Enolase-like C-terminal domain"/>
    <property type="match status" value="1"/>
</dbReference>
<feature type="non-terminal residue" evidence="1">
    <location>
        <position position="45"/>
    </location>
</feature>
<evidence type="ECO:0000313" key="1">
    <source>
        <dbReference type="EMBL" id="SVE51065.1"/>
    </source>
</evidence>
<dbReference type="EMBL" id="UINC01222326">
    <property type="protein sequence ID" value="SVE51065.1"/>
    <property type="molecule type" value="Genomic_DNA"/>
</dbReference>
<gene>
    <name evidence="1" type="ORF">METZ01_LOCUS503919</name>
</gene>
<sequence length="45" mass="5082">VKITDVKVFPMQTEWEDGHLLPPEAPGLGIEFDEEAALKHPYHPV</sequence>
<dbReference type="InterPro" id="IPR036849">
    <property type="entry name" value="Enolase-like_C_sf"/>
</dbReference>
<accession>A0A383E3U7</accession>
<protein>
    <recommendedName>
        <fullName evidence="2">Enolase C-terminal domain-containing protein</fullName>
    </recommendedName>
</protein>
<proteinExistence type="predicted"/>
<name>A0A383E3U7_9ZZZZ</name>
<dbReference type="AlphaFoldDB" id="A0A383E3U7"/>
<evidence type="ECO:0008006" key="2">
    <source>
        <dbReference type="Google" id="ProtNLM"/>
    </source>
</evidence>